<keyword evidence="5 6" id="KW-0720">Serine protease</keyword>
<sequence>MTDTVTGVPATAIPADIRALLDTVPGQESVALDPATITTGDTAASTEGWCPPWARVADPAAAVPFEVETAESGTETFYEPLVHEEPNPLVYPMCTVGIVFNSNNRRGSGVLVGPNLLLTAGHVAPWGSANWSMEFIPAYRNGNRPFGSSFVQTYHGYNANGSVTGYDYVICKLYQPLGRALGWMGSVSFGDDDAYYARRFVSSGYPGSYGERPAVELDMGVRDIDNDNPGLEVEFARRADLGPGWSGGPLWLPNEGPAVAGVLSGEETDGLDPRRLVYAAGRGLVDLVTYGQNTWPA</sequence>
<organism evidence="7 8">
    <name type="scientific">Williamsia sterculiae</name>
    <dbReference type="NCBI Taxonomy" id="1344003"/>
    <lineage>
        <taxon>Bacteria</taxon>
        <taxon>Bacillati</taxon>
        <taxon>Actinomycetota</taxon>
        <taxon>Actinomycetes</taxon>
        <taxon>Mycobacteriales</taxon>
        <taxon>Nocardiaceae</taxon>
        <taxon>Williamsia</taxon>
    </lineage>
</organism>
<dbReference type="AlphaFoldDB" id="A0A1N7FIP4"/>
<dbReference type="InterPro" id="IPR050966">
    <property type="entry name" value="Glutamyl_endopeptidase"/>
</dbReference>
<keyword evidence="2 6" id="KW-0645">Protease</keyword>
<dbReference type="PRINTS" id="PR00839">
    <property type="entry name" value="V8PROTEASE"/>
</dbReference>
<dbReference type="InterPro" id="IPR043504">
    <property type="entry name" value="Peptidase_S1_PA_chymotrypsin"/>
</dbReference>
<dbReference type="EC" id="3.4.21.-" evidence="6"/>
<keyword evidence="8" id="KW-1185">Reference proteome</keyword>
<protein>
    <recommendedName>
        <fullName evidence="6">Serine protease</fullName>
        <ecNumber evidence="6">3.4.21.-</ecNumber>
    </recommendedName>
</protein>
<gene>
    <name evidence="7" type="ORF">SAMN05445060_2103</name>
</gene>
<evidence type="ECO:0000256" key="6">
    <source>
        <dbReference type="RuleBase" id="RU004296"/>
    </source>
</evidence>
<evidence type="ECO:0000313" key="8">
    <source>
        <dbReference type="Proteomes" id="UP000186218"/>
    </source>
</evidence>
<dbReference type="GO" id="GO:0006508">
    <property type="term" value="P:proteolysis"/>
    <property type="evidence" value="ECO:0007669"/>
    <property type="project" value="UniProtKB-KW"/>
</dbReference>
<evidence type="ECO:0000256" key="2">
    <source>
        <dbReference type="ARBA" id="ARBA00022670"/>
    </source>
</evidence>
<proteinExistence type="inferred from homology"/>
<keyword evidence="3" id="KW-0732">Signal</keyword>
<keyword evidence="4 6" id="KW-0378">Hydrolase</keyword>
<evidence type="ECO:0000313" key="7">
    <source>
        <dbReference type="EMBL" id="SIS00181.1"/>
    </source>
</evidence>
<dbReference type="EMBL" id="FTNT01000005">
    <property type="protein sequence ID" value="SIS00181.1"/>
    <property type="molecule type" value="Genomic_DNA"/>
</dbReference>
<evidence type="ECO:0000256" key="3">
    <source>
        <dbReference type="ARBA" id="ARBA00022729"/>
    </source>
</evidence>
<evidence type="ECO:0000256" key="5">
    <source>
        <dbReference type="ARBA" id="ARBA00022825"/>
    </source>
</evidence>
<dbReference type="RefSeq" id="WP_076479227.1">
    <property type="nucleotide sequence ID" value="NZ_FTNT01000005.1"/>
</dbReference>
<dbReference type="PANTHER" id="PTHR15462">
    <property type="entry name" value="SERINE PROTEASE"/>
    <property type="match status" value="1"/>
</dbReference>
<accession>A0A1N7FIP4</accession>
<dbReference type="OrthoDB" id="1855925at2"/>
<dbReference type="InterPro" id="IPR008256">
    <property type="entry name" value="Peptidase_S1B"/>
</dbReference>
<dbReference type="Gene3D" id="2.40.10.10">
    <property type="entry name" value="Trypsin-like serine proteases"/>
    <property type="match status" value="2"/>
</dbReference>
<dbReference type="SUPFAM" id="SSF50494">
    <property type="entry name" value="Trypsin-like serine proteases"/>
    <property type="match status" value="1"/>
</dbReference>
<reference evidence="7 8" key="1">
    <citation type="submission" date="2017-01" db="EMBL/GenBank/DDBJ databases">
        <authorList>
            <person name="Mah S.A."/>
            <person name="Swanson W.J."/>
            <person name="Moy G.W."/>
            <person name="Vacquier V.D."/>
        </authorList>
    </citation>
    <scope>NUCLEOTIDE SEQUENCE [LARGE SCALE GENOMIC DNA]</scope>
    <source>
        <strain evidence="7 8">CPCC 203464</strain>
    </source>
</reference>
<evidence type="ECO:0000256" key="4">
    <source>
        <dbReference type="ARBA" id="ARBA00022801"/>
    </source>
</evidence>
<dbReference type="PANTHER" id="PTHR15462:SF8">
    <property type="entry name" value="SERINE PROTEASE"/>
    <property type="match status" value="1"/>
</dbReference>
<name>A0A1N7FIP4_9NOCA</name>
<dbReference type="GO" id="GO:0008236">
    <property type="term" value="F:serine-type peptidase activity"/>
    <property type="evidence" value="ECO:0007669"/>
    <property type="project" value="UniProtKB-KW"/>
</dbReference>
<dbReference type="STRING" id="1344003.SAMN05445060_2103"/>
<evidence type="ECO:0000256" key="1">
    <source>
        <dbReference type="ARBA" id="ARBA00008764"/>
    </source>
</evidence>
<comment type="similarity">
    <text evidence="1 6">Belongs to the peptidase S1B family.</text>
</comment>
<dbReference type="Proteomes" id="UP000186218">
    <property type="component" value="Unassembled WGS sequence"/>
</dbReference>
<dbReference type="InterPro" id="IPR009003">
    <property type="entry name" value="Peptidase_S1_PA"/>
</dbReference>